<dbReference type="GO" id="GO:0004038">
    <property type="term" value="F:allantoinase activity"/>
    <property type="evidence" value="ECO:0007669"/>
    <property type="project" value="UniProtKB-EC"/>
</dbReference>
<evidence type="ECO:0000256" key="6">
    <source>
        <dbReference type="ARBA" id="ARBA00022723"/>
    </source>
</evidence>
<dbReference type="GO" id="GO:0006145">
    <property type="term" value="P:purine nucleobase catabolic process"/>
    <property type="evidence" value="ECO:0007669"/>
    <property type="project" value="TreeGrafter"/>
</dbReference>
<protein>
    <recommendedName>
        <fullName evidence="5">allantoinase</fullName>
        <ecNumber evidence="5">3.5.2.5</ecNumber>
    </recommendedName>
</protein>
<dbReference type="PANTHER" id="PTHR43668">
    <property type="entry name" value="ALLANTOINASE"/>
    <property type="match status" value="1"/>
</dbReference>
<dbReference type="InterPro" id="IPR032466">
    <property type="entry name" value="Metal_Hydrolase"/>
</dbReference>
<gene>
    <name evidence="10" type="primary">allB</name>
    <name evidence="10" type="ORF">NOCA2360057</name>
</gene>
<dbReference type="PROSITE" id="PS00482">
    <property type="entry name" value="DIHYDROOROTASE_1"/>
    <property type="match status" value="1"/>
</dbReference>
<dbReference type="EMBL" id="CZKA01000030">
    <property type="protein sequence ID" value="CUR56787.1"/>
    <property type="molecule type" value="Genomic_DNA"/>
</dbReference>
<dbReference type="InterPro" id="IPR006680">
    <property type="entry name" value="Amidohydro-rel"/>
</dbReference>
<organism evidence="10">
    <name type="scientific">metagenome</name>
    <dbReference type="NCBI Taxonomy" id="256318"/>
    <lineage>
        <taxon>unclassified sequences</taxon>
        <taxon>metagenomes</taxon>
    </lineage>
</organism>
<dbReference type="AlphaFoldDB" id="A0A2P2C423"/>
<keyword evidence="6" id="KW-0479">Metal-binding</keyword>
<evidence type="ECO:0000256" key="3">
    <source>
        <dbReference type="ARBA" id="ARBA00010368"/>
    </source>
</evidence>
<dbReference type="GO" id="GO:0000256">
    <property type="term" value="P:allantoin catabolic process"/>
    <property type="evidence" value="ECO:0007669"/>
    <property type="project" value="InterPro"/>
</dbReference>
<evidence type="ECO:0000256" key="7">
    <source>
        <dbReference type="ARBA" id="ARBA00022801"/>
    </source>
</evidence>
<comment type="cofactor">
    <cofactor evidence="1">
        <name>Zn(2+)</name>
        <dbReference type="ChEBI" id="CHEBI:29105"/>
    </cofactor>
</comment>
<feature type="domain" description="Amidohydrolase-related" evidence="9">
    <location>
        <begin position="58"/>
        <end position="431"/>
    </location>
</feature>
<proteinExistence type="inferred from homology"/>
<dbReference type="SUPFAM" id="SSF51338">
    <property type="entry name" value="Composite domain of metallo-dependent hydrolases"/>
    <property type="match status" value="1"/>
</dbReference>
<dbReference type="GO" id="GO:0005737">
    <property type="term" value="C:cytoplasm"/>
    <property type="evidence" value="ECO:0007669"/>
    <property type="project" value="TreeGrafter"/>
</dbReference>
<dbReference type="EC" id="3.5.2.5" evidence="5"/>
<dbReference type="GO" id="GO:0008270">
    <property type="term" value="F:zinc ion binding"/>
    <property type="evidence" value="ECO:0007669"/>
    <property type="project" value="InterPro"/>
</dbReference>
<dbReference type="InterPro" id="IPR050138">
    <property type="entry name" value="DHOase/Allantoinase_Hydrolase"/>
</dbReference>
<dbReference type="Pfam" id="PF01979">
    <property type="entry name" value="Amidohydro_1"/>
    <property type="match status" value="1"/>
</dbReference>
<name>A0A2P2C423_9ZZZZ</name>
<dbReference type="InterPro" id="IPR002195">
    <property type="entry name" value="Dihydroorotase_CS"/>
</dbReference>
<dbReference type="InterPro" id="IPR017593">
    <property type="entry name" value="Allantoinase"/>
</dbReference>
<comment type="subunit">
    <text evidence="4">Homotetramer.</text>
</comment>
<dbReference type="FunFam" id="3.20.20.140:FF:000032">
    <property type="entry name" value="Allantoinase Dal1"/>
    <property type="match status" value="1"/>
</dbReference>
<keyword evidence="8" id="KW-0862">Zinc</keyword>
<comment type="similarity">
    <text evidence="3">Belongs to the metallo-dependent hydrolases superfamily. Allantoinase family.</text>
</comment>
<evidence type="ECO:0000256" key="1">
    <source>
        <dbReference type="ARBA" id="ARBA00001947"/>
    </source>
</evidence>
<dbReference type="GO" id="GO:0050897">
    <property type="term" value="F:cobalt ion binding"/>
    <property type="evidence" value="ECO:0007669"/>
    <property type="project" value="InterPro"/>
</dbReference>
<sequence>MSTDQFDLVVRGRQVVTPSGAGPRSIGVRHGVITAVDDYESDLGRHAKRVLHTQDDEVLLPGLVDSHVHINDPGRTDWEGFSSATRAAAAGGITTLVDMPLNSIPPTCDVPALELKQSVARDQAYVDLGFWGGAIPSSLGSLRSLHEAGVFGFKCFLLPSGVDEFPALDAEQLRSALGEVAAFDGLMIVHAEDHEVIDSAPEPKGARYDDFLRSRPRGAENLAIARLIEDARITGARVHVLHLSSSDAIPMIRSARREGVRLTVETCPHYLTLVAGEIPDGATQFKCCPPIREKDNREELWRAVADGDIDIIVSDHSPSTSELKQPDSGDFGLAWGGISSLQLGLPLVWTEARRRGYSLTDVARWMAEGPARHAGLSTKGRIAVGADADFCVVAPDERFTVDTSTLLHRNAVSPYHGRDLRGRVRQTWLAGHPIVGPLATGSEPRGRLLRRGNP</sequence>
<evidence type="ECO:0000256" key="8">
    <source>
        <dbReference type="ARBA" id="ARBA00022833"/>
    </source>
</evidence>
<dbReference type="InterPro" id="IPR011059">
    <property type="entry name" value="Metal-dep_hydrolase_composite"/>
</dbReference>
<evidence type="ECO:0000259" key="9">
    <source>
        <dbReference type="Pfam" id="PF01979"/>
    </source>
</evidence>
<evidence type="ECO:0000313" key="10">
    <source>
        <dbReference type="EMBL" id="CUR56787.1"/>
    </source>
</evidence>
<accession>A0A2P2C423</accession>
<dbReference type="Gene3D" id="3.20.20.140">
    <property type="entry name" value="Metal-dependent hydrolases"/>
    <property type="match status" value="1"/>
</dbReference>
<comment type="pathway">
    <text evidence="2">Nitrogen metabolism; (S)-allantoin degradation; allantoate from (S)-allantoin: step 1/1.</text>
</comment>
<evidence type="ECO:0000256" key="4">
    <source>
        <dbReference type="ARBA" id="ARBA00011881"/>
    </source>
</evidence>
<reference evidence="10" key="1">
    <citation type="submission" date="2015-08" db="EMBL/GenBank/DDBJ databases">
        <authorList>
            <person name="Babu N.S."/>
            <person name="Beckwith C.J."/>
            <person name="Beseler K.G."/>
            <person name="Brison A."/>
            <person name="Carone J.V."/>
            <person name="Caskin T.P."/>
            <person name="Diamond M."/>
            <person name="Durham M.E."/>
            <person name="Foxe J.M."/>
            <person name="Go M."/>
            <person name="Henderson B.A."/>
            <person name="Jones I.B."/>
            <person name="McGettigan J.A."/>
            <person name="Micheletti S.J."/>
            <person name="Nasrallah M.E."/>
            <person name="Ortiz D."/>
            <person name="Piller C.R."/>
            <person name="Privatt S.R."/>
            <person name="Schneider S.L."/>
            <person name="Sharp S."/>
            <person name="Smith T.C."/>
            <person name="Stanton J.D."/>
            <person name="Ullery H.E."/>
            <person name="Wilson R.J."/>
            <person name="Serrano M.G."/>
            <person name="Buck G."/>
            <person name="Lee V."/>
            <person name="Wang Y."/>
            <person name="Carvalho R."/>
            <person name="Voegtly L."/>
            <person name="Shi R."/>
            <person name="Duckworth R."/>
            <person name="Johnson A."/>
            <person name="Loviza R."/>
            <person name="Walstead R."/>
            <person name="Shah Z."/>
            <person name="Kiflezghi M."/>
            <person name="Wade K."/>
            <person name="Ball S.L."/>
            <person name="Bradley K.W."/>
            <person name="Asai D.J."/>
            <person name="Bowman C.A."/>
            <person name="Russell D.A."/>
            <person name="Pope W.H."/>
            <person name="Jacobs-Sera D."/>
            <person name="Hendrix R.W."/>
            <person name="Hatfull G.F."/>
        </authorList>
    </citation>
    <scope>NUCLEOTIDE SEQUENCE</scope>
</reference>
<dbReference type="SUPFAM" id="SSF51556">
    <property type="entry name" value="Metallo-dependent hydrolases"/>
    <property type="match status" value="1"/>
</dbReference>
<dbReference type="PANTHER" id="PTHR43668:SF2">
    <property type="entry name" value="ALLANTOINASE"/>
    <property type="match status" value="1"/>
</dbReference>
<keyword evidence="7 10" id="KW-0378">Hydrolase</keyword>
<evidence type="ECO:0000256" key="2">
    <source>
        <dbReference type="ARBA" id="ARBA00004968"/>
    </source>
</evidence>
<evidence type="ECO:0000256" key="5">
    <source>
        <dbReference type="ARBA" id="ARBA00012863"/>
    </source>
</evidence>
<dbReference type="NCBIfam" id="TIGR03178">
    <property type="entry name" value="allantoinase"/>
    <property type="match status" value="1"/>
</dbReference>